<dbReference type="InterPro" id="IPR016159">
    <property type="entry name" value="Cullin_repeat-like_dom_sf"/>
</dbReference>
<comment type="similarity">
    <text evidence="1">Belongs to the cullin family.</text>
</comment>
<name>A0A4S8MH09_DENBC</name>
<evidence type="ECO:0000313" key="4">
    <source>
        <dbReference type="Proteomes" id="UP000297245"/>
    </source>
</evidence>
<reference evidence="3 4" key="1">
    <citation type="journal article" date="2019" name="Nat. Ecol. Evol.">
        <title>Megaphylogeny resolves global patterns of mushroom evolution.</title>
        <authorList>
            <person name="Varga T."/>
            <person name="Krizsan K."/>
            <person name="Foldi C."/>
            <person name="Dima B."/>
            <person name="Sanchez-Garcia M."/>
            <person name="Sanchez-Ramirez S."/>
            <person name="Szollosi G.J."/>
            <person name="Szarkandi J.G."/>
            <person name="Papp V."/>
            <person name="Albert L."/>
            <person name="Andreopoulos W."/>
            <person name="Angelini C."/>
            <person name="Antonin V."/>
            <person name="Barry K.W."/>
            <person name="Bougher N.L."/>
            <person name="Buchanan P."/>
            <person name="Buyck B."/>
            <person name="Bense V."/>
            <person name="Catcheside P."/>
            <person name="Chovatia M."/>
            <person name="Cooper J."/>
            <person name="Damon W."/>
            <person name="Desjardin D."/>
            <person name="Finy P."/>
            <person name="Geml J."/>
            <person name="Haridas S."/>
            <person name="Hughes K."/>
            <person name="Justo A."/>
            <person name="Karasinski D."/>
            <person name="Kautmanova I."/>
            <person name="Kiss B."/>
            <person name="Kocsube S."/>
            <person name="Kotiranta H."/>
            <person name="LaButti K.M."/>
            <person name="Lechner B.E."/>
            <person name="Liimatainen K."/>
            <person name="Lipzen A."/>
            <person name="Lukacs Z."/>
            <person name="Mihaltcheva S."/>
            <person name="Morgado L.N."/>
            <person name="Niskanen T."/>
            <person name="Noordeloos M.E."/>
            <person name="Ohm R.A."/>
            <person name="Ortiz-Santana B."/>
            <person name="Ovrebo C."/>
            <person name="Racz N."/>
            <person name="Riley R."/>
            <person name="Savchenko A."/>
            <person name="Shiryaev A."/>
            <person name="Soop K."/>
            <person name="Spirin V."/>
            <person name="Szebenyi C."/>
            <person name="Tomsovsky M."/>
            <person name="Tulloss R.E."/>
            <person name="Uehling J."/>
            <person name="Grigoriev I.V."/>
            <person name="Vagvolgyi C."/>
            <person name="Papp T."/>
            <person name="Martin F.M."/>
            <person name="Miettinen O."/>
            <person name="Hibbett D.S."/>
            <person name="Nagy L.G."/>
        </authorList>
    </citation>
    <scope>NUCLEOTIDE SEQUENCE [LARGE SCALE GENOMIC DNA]</scope>
    <source>
        <strain evidence="3 4">CBS 962.96</strain>
    </source>
</reference>
<feature type="domain" description="Cullin N-terminal" evidence="2">
    <location>
        <begin position="18"/>
        <end position="294"/>
    </location>
</feature>
<evidence type="ECO:0000313" key="3">
    <source>
        <dbReference type="EMBL" id="THV01960.1"/>
    </source>
</evidence>
<dbReference type="GO" id="GO:0006511">
    <property type="term" value="P:ubiquitin-dependent protein catabolic process"/>
    <property type="evidence" value="ECO:0007669"/>
    <property type="project" value="InterPro"/>
</dbReference>
<dbReference type="SUPFAM" id="SSF74788">
    <property type="entry name" value="Cullin repeat-like"/>
    <property type="match status" value="1"/>
</dbReference>
<dbReference type="GO" id="GO:0031625">
    <property type="term" value="F:ubiquitin protein ligase binding"/>
    <property type="evidence" value="ECO:0007669"/>
    <property type="project" value="InterPro"/>
</dbReference>
<dbReference type="Proteomes" id="UP000297245">
    <property type="component" value="Unassembled WGS sequence"/>
</dbReference>
<proteinExistence type="inferred from homology"/>
<dbReference type="Gene3D" id="1.20.1310.10">
    <property type="entry name" value="Cullin Repeats"/>
    <property type="match status" value="2"/>
</dbReference>
<organism evidence="3 4">
    <name type="scientific">Dendrothele bispora (strain CBS 962.96)</name>
    <dbReference type="NCBI Taxonomy" id="1314807"/>
    <lineage>
        <taxon>Eukaryota</taxon>
        <taxon>Fungi</taxon>
        <taxon>Dikarya</taxon>
        <taxon>Basidiomycota</taxon>
        <taxon>Agaricomycotina</taxon>
        <taxon>Agaricomycetes</taxon>
        <taxon>Agaricomycetidae</taxon>
        <taxon>Agaricales</taxon>
        <taxon>Agaricales incertae sedis</taxon>
        <taxon>Dendrothele</taxon>
    </lineage>
</organism>
<protein>
    <submittedName>
        <fullName evidence="3">Cullin repeat-containing protein</fullName>
    </submittedName>
</protein>
<dbReference type="AlphaFoldDB" id="A0A4S8MH09"/>
<keyword evidence="4" id="KW-1185">Reference proteome</keyword>
<accession>A0A4S8MH09</accession>
<dbReference type="OrthoDB" id="10004225at2759"/>
<sequence>MSLLPPMPPHTADIDKQWSYLCLGLDQAMSGAPRSSSDYMQIYTTVWNIVTASKNQKNQAKNNSGVSEHEGVRKSREVLYNRLKNYFSEYLTEIKEKSLGIQDPEALLKYYSGEWNQYVDRTKYISQMCSYLNRYWVKAIRDENRRAKGRKKEVYKVDSLALVQWKRELLLPLQTQNNKLTTAVISLINQERDGKTIDQDLVRKVLSSYISLDIDKEWPEYLDVYKSHFVAPFLHETEFYYRGRLSSLPNAHNEAEHIQETLNWLREEEIRVDSYLCADEKTRREIISGCESVITGAWRSQEHEDYSG</sequence>
<dbReference type="InterPro" id="IPR045093">
    <property type="entry name" value="Cullin"/>
</dbReference>
<evidence type="ECO:0000259" key="2">
    <source>
        <dbReference type="Pfam" id="PF00888"/>
    </source>
</evidence>
<dbReference type="PANTHER" id="PTHR11932">
    <property type="entry name" value="CULLIN"/>
    <property type="match status" value="1"/>
</dbReference>
<dbReference type="EMBL" id="ML179082">
    <property type="protein sequence ID" value="THV01960.1"/>
    <property type="molecule type" value="Genomic_DNA"/>
</dbReference>
<evidence type="ECO:0000256" key="1">
    <source>
        <dbReference type="ARBA" id="ARBA00006019"/>
    </source>
</evidence>
<dbReference type="Pfam" id="PF00888">
    <property type="entry name" value="Cullin"/>
    <property type="match status" value="1"/>
</dbReference>
<dbReference type="InterPro" id="IPR001373">
    <property type="entry name" value="Cullin_N"/>
</dbReference>
<gene>
    <name evidence="3" type="ORF">K435DRAFT_853235</name>
</gene>